<protein>
    <submittedName>
        <fullName evidence="1">Uncharacterized protein</fullName>
    </submittedName>
</protein>
<keyword evidence="2" id="KW-1185">Reference proteome</keyword>
<reference evidence="2" key="1">
    <citation type="submission" date="2017-04" db="EMBL/GenBank/DDBJ databases">
        <title>Complete genome sequence of novel T7-like phage PHB02 against Capsular type A Pasteurella multocida.</title>
        <authorList>
            <person name="Chen B.Y."/>
            <person name="Wu B."/>
            <person name="Sun C.E."/>
            <person name="Song Y.J."/>
        </authorList>
    </citation>
    <scope>NUCLEOTIDE SEQUENCE [LARGE SCALE GENOMIC DNA]</scope>
</reference>
<proteinExistence type="predicted"/>
<dbReference type="RefSeq" id="YP_009790781.1">
    <property type="nucleotide sequence ID" value="NC_047831.1"/>
</dbReference>
<organism evidence="1 2">
    <name type="scientific">Pasteurella phage vB_PmuP_PHB02</name>
    <dbReference type="NCBI Taxonomy" id="2005054"/>
    <lineage>
        <taxon>Viruses</taxon>
        <taxon>Duplodnaviria</taxon>
        <taxon>Heunggongvirae</taxon>
        <taxon>Uroviricota</taxon>
        <taxon>Caudoviricetes</taxon>
        <taxon>Autographivirales</taxon>
        <taxon>Autotranscriptaviridae</taxon>
        <taxon>Studiervirinae</taxon>
        <taxon>Wuhanvirus</taxon>
        <taxon>Wuhanvirus PHB02</taxon>
    </lineage>
</organism>
<dbReference type="GeneID" id="54980945"/>
<sequence>MINITDGLSVDVPFNKTEVRLWVGGMDSEEGYTWFTQFLNKQEVDKLIESLEQLKGELLTVHTL</sequence>
<dbReference type="KEGG" id="vg:54980945"/>
<dbReference type="Proteomes" id="UP000226151">
    <property type="component" value="Genome"/>
</dbReference>
<name>A0A1Y0T0Z3_9CAUD</name>
<evidence type="ECO:0000313" key="2">
    <source>
        <dbReference type="Proteomes" id="UP000226151"/>
    </source>
</evidence>
<dbReference type="EMBL" id="MF034659">
    <property type="protein sequence ID" value="ARV77606.1"/>
    <property type="molecule type" value="Genomic_DNA"/>
</dbReference>
<accession>A0A1Y0T0Z3</accession>
<evidence type="ECO:0000313" key="1">
    <source>
        <dbReference type="EMBL" id="ARV77606.1"/>
    </source>
</evidence>